<dbReference type="Pfam" id="PF00069">
    <property type="entry name" value="Pkinase"/>
    <property type="match status" value="1"/>
</dbReference>
<evidence type="ECO:0000313" key="5">
    <source>
        <dbReference type="Proteomes" id="UP000009168"/>
    </source>
</evidence>
<evidence type="ECO:0000256" key="1">
    <source>
        <dbReference type="ARBA" id="ARBA00012513"/>
    </source>
</evidence>
<dbReference type="InParanoid" id="I7MA03"/>
<dbReference type="InterPro" id="IPR050235">
    <property type="entry name" value="CK1_Ser-Thr_kinase"/>
</dbReference>
<dbReference type="eggNOG" id="KOG1164">
    <property type="taxonomic scope" value="Eukaryota"/>
</dbReference>
<dbReference type="PROSITE" id="PS00108">
    <property type="entry name" value="PROTEIN_KINASE_ST"/>
    <property type="match status" value="1"/>
</dbReference>
<dbReference type="AlphaFoldDB" id="I7MA03"/>
<sequence>MEFQSDSESVASVQPPVIEKKNSLGKTFRFIEKIDAGSFGEIYHAKDLDTDTNVAIKLEKTDSKQKLLCYEAKILQFLNNHKNCIGYPKVYYCSTEEPYNVMVTELLGPSLEDLFNICGRKFSAKSVALIGLQLIERLEFLHKCYYIHRDIKPDNICIGLGKNSKTLYLIDFAFSKRFIQKDGSHIPFQEGKFFTGTARYASINAQKYFEQSRRDDLISLGYSLVYLMRGRLPWQDYKVLQKKEKYEKILEKKQNLNLEQLCAKLPEELFEYMKYCTSLEFEQKPDYIYIKNLFSEMVKKYNLDKNEDFDWNIVAQEVEY</sequence>
<dbReference type="EC" id="2.7.11.1" evidence="1"/>
<dbReference type="RefSeq" id="XP_001023393.2">
    <property type="nucleotide sequence ID" value="XM_001023393.2"/>
</dbReference>
<evidence type="ECO:0000313" key="4">
    <source>
        <dbReference type="EMBL" id="EAS03148.2"/>
    </source>
</evidence>
<name>I7MA03_TETTS</name>
<dbReference type="GO" id="GO:0005524">
    <property type="term" value="F:ATP binding"/>
    <property type="evidence" value="ECO:0007669"/>
    <property type="project" value="InterPro"/>
</dbReference>
<dbReference type="EMBL" id="GG662504">
    <property type="protein sequence ID" value="EAS03148.2"/>
    <property type="molecule type" value="Genomic_DNA"/>
</dbReference>
<evidence type="ECO:0000256" key="2">
    <source>
        <dbReference type="ARBA" id="ARBA00023860"/>
    </source>
</evidence>
<keyword evidence="5" id="KW-1185">Reference proteome</keyword>
<dbReference type="InterPro" id="IPR008271">
    <property type="entry name" value="Ser/Thr_kinase_AS"/>
</dbReference>
<reference evidence="5" key="1">
    <citation type="journal article" date="2006" name="PLoS Biol.">
        <title>Macronuclear genome sequence of the ciliate Tetrahymena thermophila, a model eukaryote.</title>
        <authorList>
            <person name="Eisen J.A."/>
            <person name="Coyne R.S."/>
            <person name="Wu M."/>
            <person name="Wu D."/>
            <person name="Thiagarajan M."/>
            <person name="Wortman J.R."/>
            <person name="Badger J.H."/>
            <person name="Ren Q."/>
            <person name="Amedeo P."/>
            <person name="Jones K.M."/>
            <person name="Tallon L.J."/>
            <person name="Delcher A.L."/>
            <person name="Salzberg S.L."/>
            <person name="Silva J.C."/>
            <person name="Haas B.J."/>
            <person name="Majoros W.H."/>
            <person name="Farzad M."/>
            <person name="Carlton J.M."/>
            <person name="Smith R.K. Jr."/>
            <person name="Garg J."/>
            <person name="Pearlman R.E."/>
            <person name="Karrer K.M."/>
            <person name="Sun L."/>
            <person name="Manning G."/>
            <person name="Elde N.C."/>
            <person name="Turkewitz A.P."/>
            <person name="Asai D.J."/>
            <person name="Wilkes D.E."/>
            <person name="Wang Y."/>
            <person name="Cai H."/>
            <person name="Collins K."/>
            <person name="Stewart B.A."/>
            <person name="Lee S.R."/>
            <person name="Wilamowska K."/>
            <person name="Weinberg Z."/>
            <person name="Ruzzo W.L."/>
            <person name="Wloga D."/>
            <person name="Gaertig J."/>
            <person name="Frankel J."/>
            <person name="Tsao C.-C."/>
            <person name="Gorovsky M.A."/>
            <person name="Keeling P.J."/>
            <person name="Waller R.F."/>
            <person name="Patron N.J."/>
            <person name="Cherry J.M."/>
            <person name="Stover N.A."/>
            <person name="Krieger C.J."/>
            <person name="del Toro C."/>
            <person name="Ryder H.F."/>
            <person name="Williamson S.C."/>
            <person name="Barbeau R.A."/>
            <person name="Hamilton E.P."/>
            <person name="Orias E."/>
        </authorList>
    </citation>
    <scope>NUCLEOTIDE SEQUENCE [LARGE SCALE GENOMIC DNA]</scope>
    <source>
        <strain evidence="5">SB210</strain>
    </source>
</reference>
<feature type="domain" description="Protein kinase" evidence="3">
    <location>
        <begin position="28"/>
        <end position="298"/>
    </location>
</feature>
<dbReference type="Proteomes" id="UP000009168">
    <property type="component" value="Unassembled WGS sequence"/>
</dbReference>
<dbReference type="InterPro" id="IPR000719">
    <property type="entry name" value="Prot_kinase_dom"/>
</dbReference>
<dbReference type="SUPFAM" id="SSF56112">
    <property type="entry name" value="Protein kinase-like (PK-like)"/>
    <property type="match status" value="1"/>
</dbReference>
<dbReference type="Gene3D" id="1.10.510.10">
    <property type="entry name" value="Transferase(Phosphotransferase) domain 1"/>
    <property type="match status" value="1"/>
</dbReference>
<evidence type="ECO:0000259" key="3">
    <source>
        <dbReference type="PROSITE" id="PS50011"/>
    </source>
</evidence>
<dbReference type="KEGG" id="tet:TTHERM_00446300"/>
<dbReference type="PROSITE" id="PS50011">
    <property type="entry name" value="PROTEIN_KINASE_DOM"/>
    <property type="match status" value="1"/>
</dbReference>
<keyword evidence="4" id="KW-0418">Kinase</keyword>
<dbReference type="GO" id="GO:0004674">
    <property type="term" value="F:protein serine/threonine kinase activity"/>
    <property type="evidence" value="ECO:0007669"/>
    <property type="project" value="UniProtKB-EC"/>
</dbReference>
<dbReference type="STRING" id="312017.I7MA03"/>
<proteinExistence type="predicted"/>
<dbReference type="PANTHER" id="PTHR11909">
    <property type="entry name" value="CASEIN KINASE-RELATED"/>
    <property type="match status" value="1"/>
</dbReference>
<dbReference type="SMART" id="SM00220">
    <property type="entry name" value="S_TKc"/>
    <property type="match status" value="1"/>
</dbReference>
<accession>I7MA03</accession>
<dbReference type="GeneID" id="7831326"/>
<dbReference type="FunFam" id="1.10.510.10:FF:001190">
    <property type="entry name" value="Uncharacterized protein"/>
    <property type="match status" value="1"/>
</dbReference>
<dbReference type="CDD" id="cd14016">
    <property type="entry name" value="STKc_CK1"/>
    <property type="match status" value="1"/>
</dbReference>
<dbReference type="OrthoDB" id="10332398at2759"/>
<protein>
    <recommendedName>
        <fullName evidence="2">Casein kinase I</fullName>
        <ecNumber evidence="1">2.7.11.1</ecNumber>
    </recommendedName>
</protein>
<gene>
    <name evidence="4" type="ORF">TTHERM_00446300</name>
</gene>
<organism evidence="4 5">
    <name type="scientific">Tetrahymena thermophila (strain SB210)</name>
    <dbReference type="NCBI Taxonomy" id="312017"/>
    <lineage>
        <taxon>Eukaryota</taxon>
        <taxon>Sar</taxon>
        <taxon>Alveolata</taxon>
        <taxon>Ciliophora</taxon>
        <taxon>Intramacronucleata</taxon>
        <taxon>Oligohymenophorea</taxon>
        <taxon>Hymenostomatida</taxon>
        <taxon>Tetrahymenina</taxon>
        <taxon>Tetrahymenidae</taxon>
        <taxon>Tetrahymena</taxon>
    </lineage>
</organism>
<keyword evidence="4" id="KW-0808">Transferase</keyword>
<dbReference type="InterPro" id="IPR011009">
    <property type="entry name" value="Kinase-like_dom_sf"/>
</dbReference>